<dbReference type="InterPro" id="IPR002893">
    <property type="entry name" value="Znf_MYND"/>
</dbReference>
<dbReference type="AlphaFoldDB" id="A0A4P9VUE9"/>
<sequence length="488" mass="54141">MHGEPSGLIKFQAATEAGSRGDWRASADTFRASFEEAFAEKRFMVLYAFTAIFRNNWLQPSASDLAFMRRILQSELEPVLHRAYCANIIGLLIWRQGDLKAAAQRYRRGIALASSATEAYRQDPIIFKYRYSCTGEAIDELLDDMRINLDFIGKQLSMVDPLAVRARPKGSFAFMKMMIATRAADCENYRVSADLFRAAFEDASPAFPHRFHCLHCFTALFRDHHIPLPSAADLAFLRDLLNSDSEPLIHRVYCGFTLGHLMWRRGDNRAAAKSCRHAIALAESASAEDRLATTMVWDQDKPIGDLLCEALWSLRKILAVSERPRVPLARTDVNVPFGLSVDGDAAQQDRLREAIIDRALHVPGSACDMCGTSAGTDRLKYCARCKRVAYCSAACQRGAWAQHRPSCRPPRAFAAGDLVRIFGLTSPDHEVLVGTIVELRGPETGGLWRFVCIGSALGPGHGELIDGDSIVLVVPSHEREQLAQDVAV</sequence>
<dbReference type="Gene3D" id="6.10.140.2220">
    <property type="match status" value="1"/>
</dbReference>
<proteinExistence type="predicted"/>
<dbReference type="PROSITE" id="PS50865">
    <property type="entry name" value="ZF_MYND_2"/>
    <property type="match status" value="1"/>
</dbReference>
<accession>A0A4P9VUE9</accession>
<dbReference type="EMBL" id="ML002198">
    <property type="protein sequence ID" value="RKO82702.1"/>
    <property type="molecule type" value="Genomic_DNA"/>
</dbReference>
<feature type="domain" description="MYND-type" evidence="5">
    <location>
        <begin position="367"/>
        <end position="407"/>
    </location>
</feature>
<dbReference type="GO" id="GO:0008270">
    <property type="term" value="F:zinc ion binding"/>
    <property type="evidence" value="ECO:0007669"/>
    <property type="project" value="UniProtKB-KW"/>
</dbReference>
<dbReference type="OrthoDB" id="2900813at2759"/>
<evidence type="ECO:0000313" key="7">
    <source>
        <dbReference type="Proteomes" id="UP000269721"/>
    </source>
</evidence>
<keyword evidence="3" id="KW-0862">Zinc</keyword>
<organism evidence="6 7">
    <name type="scientific">Blyttiomyces helicus</name>
    <dbReference type="NCBI Taxonomy" id="388810"/>
    <lineage>
        <taxon>Eukaryota</taxon>
        <taxon>Fungi</taxon>
        <taxon>Fungi incertae sedis</taxon>
        <taxon>Chytridiomycota</taxon>
        <taxon>Chytridiomycota incertae sedis</taxon>
        <taxon>Chytridiomycetes</taxon>
        <taxon>Chytridiomycetes incertae sedis</taxon>
        <taxon>Blyttiomyces</taxon>
    </lineage>
</organism>
<dbReference type="PROSITE" id="PS01360">
    <property type="entry name" value="ZF_MYND_1"/>
    <property type="match status" value="1"/>
</dbReference>
<protein>
    <recommendedName>
        <fullName evidence="5">MYND-type domain-containing protein</fullName>
    </recommendedName>
</protein>
<evidence type="ECO:0000313" key="6">
    <source>
        <dbReference type="EMBL" id="RKO82702.1"/>
    </source>
</evidence>
<evidence type="ECO:0000256" key="2">
    <source>
        <dbReference type="ARBA" id="ARBA00022771"/>
    </source>
</evidence>
<keyword evidence="7" id="KW-1185">Reference proteome</keyword>
<dbReference type="SUPFAM" id="SSF144232">
    <property type="entry name" value="HIT/MYND zinc finger-like"/>
    <property type="match status" value="1"/>
</dbReference>
<keyword evidence="2 4" id="KW-0863">Zinc-finger</keyword>
<evidence type="ECO:0000259" key="5">
    <source>
        <dbReference type="PROSITE" id="PS50865"/>
    </source>
</evidence>
<reference evidence="7" key="1">
    <citation type="journal article" date="2018" name="Nat. Microbiol.">
        <title>Leveraging single-cell genomics to expand the fungal tree of life.</title>
        <authorList>
            <person name="Ahrendt S.R."/>
            <person name="Quandt C.A."/>
            <person name="Ciobanu D."/>
            <person name="Clum A."/>
            <person name="Salamov A."/>
            <person name="Andreopoulos B."/>
            <person name="Cheng J.F."/>
            <person name="Woyke T."/>
            <person name="Pelin A."/>
            <person name="Henrissat B."/>
            <person name="Reynolds N.K."/>
            <person name="Benny G.L."/>
            <person name="Smith M.E."/>
            <person name="James T.Y."/>
            <person name="Grigoriev I.V."/>
        </authorList>
    </citation>
    <scope>NUCLEOTIDE SEQUENCE [LARGE SCALE GENOMIC DNA]</scope>
</reference>
<keyword evidence="1" id="KW-0479">Metal-binding</keyword>
<evidence type="ECO:0000256" key="3">
    <source>
        <dbReference type="ARBA" id="ARBA00022833"/>
    </source>
</evidence>
<dbReference type="Proteomes" id="UP000269721">
    <property type="component" value="Unassembled WGS sequence"/>
</dbReference>
<dbReference type="Pfam" id="PF01753">
    <property type="entry name" value="zf-MYND"/>
    <property type="match status" value="1"/>
</dbReference>
<gene>
    <name evidence="6" type="ORF">BDK51DRAFT_51359</name>
</gene>
<evidence type="ECO:0000256" key="4">
    <source>
        <dbReference type="PROSITE-ProRule" id="PRU00134"/>
    </source>
</evidence>
<evidence type="ECO:0000256" key="1">
    <source>
        <dbReference type="ARBA" id="ARBA00022723"/>
    </source>
</evidence>
<name>A0A4P9VUE9_9FUNG</name>